<keyword evidence="2" id="KW-1185">Reference proteome</keyword>
<sequence>MTLKRLFTKGFPIAYSIVVHCKIEMLDRLQNFYCIHVNRKAERVLFSRENENIQKVMEWAQDTYSPDEYLWATIQRIPQAISSVSKDVPYPLCSGVHVSSLCVFGAGDLSWIFRKHQFFASKFDTDVDPFAIQCLDEHLRHKALETLEH</sequence>
<dbReference type="EMBL" id="JBBHLL010000511">
    <property type="protein sequence ID" value="KAK7801331.1"/>
    <property type="molecule type" value="Genomic_DNA"/>
</dbReference>
<accession>A0AAW0HIU7</accession>
<dbReference type="PANTHER" id="PTHR19297">
    <property type="entry name" value="GLYCOSYLTRANSFERASE 14 FAMILY MEMBER"/>
    <property type="match status" value="1"/>
</dbReference>
<gene>
    <name evidence="1" type="ORF">U0070_016199</name>
</gene>
<evidence type="ECO:0000313" key="1">
    <source>
        <dbReference type="EMBL" id="KAK7801331.1"/>
    </source>
</evidence>
<comment type="caution">
    <text evidence="1">The sequence shown here is derived from an EMBL/GenBank/DDBJ whole genome shotgun (WGS) entry which is preliminary data.</text>
</comment>
<name>A0AAW0HIU7_MYOGA</name>
<dbReference type="AlphaFoldDB" id="A0AAW0HIU7"/>
<evidence type="ECO:0000313" key="2">
    <source>
        <dbReference type="Proteomes" id="UP001488838"/>
    </source>
</evidence>
<dbReference type="GO" id="GO:0003829">
    <property type="term" value="F:beta-1,3-galactosyl-O-glycosyl-glycoprotein beta-1,6-N-acetylglucosaminyltransferase activity"/>
    <property type="evidence" value="ECO:0007669"/>
    <property type="project" value="TreeGrafter"/>
</dbReference>
<protein>
    <submittedName>
        <fullName evidence="1">Uncharacterized protein</fullName>
    </submittedName>
</protein>
<dbReference type="Proteomes" id="UP001488838">
    <property type="component" value="Unassembled WGS sequence"/>
</dbReference>
<proteinExistence type="predicted"/>
<reference evidence="1 2" key="1">
    <citation type="journal article" date="2023" name="bioRxiv">
        <title>Conserved and derived expression patterns and positive selection on dental genes reveal complex evolutionary context of ever-growing rodent molars.</title>
        <authorList>
            <person name="Calamari Z.T."/>
            <person name="Song A."/>
            <person name="Cohen E."/>
            <person name="Akter M."/>
            <person name="Roy R.D."/>
            <person name="Hallikas O."/>
            <person name="Christensen M.M."/>
            <person name="Li P."/>
            <person name="Marangoni P."/>
            <person name="Jernvall J."/>
            <person name="Klein O.D."/>
        </authorList>
    </citation>
    <scope>NUCLEOTIDE SEQUENCE [LARGE SCALE GENOMIC DNA]</scope>
    <source>
        <strain evidence="1">V071</strain>
    </source>
</reference>
<dbReference type="PANTHER" id="PTHR19297:SF96">
    <property type="entry name" value="BETA-1,3-GALACTOSYL-O-GLYCOSYL-GLYCOPROTEIN BETA-1,6-N-ACETYLGLUCOSAMINYLTRANSFERASE"/>
    <property type="match status" value="1"/>
</dbReference>
<organism evidence="1 2">
    <name type="scientific">Myodes glareolus</name>
    <name type="common">Bank vole</name>
    <name type="synonym">Clethrionomys glareolus</name>
    <dbReference type="NCBI Taxonomy" id="447135"/>
    <lineage>
        <taxon>Eukaryota</taxon>
        <taxon>Metazoa</taxon>
        <taxon>Chordata</taxon>
        <taxon>Craniata</taxon>
        <taxon>Vertebrata</taxon>
        <taxon>Euteleostomi</taxon>
        <taxon>Mammalia</taxon>
        <taxon>Eutheria</taxon>
        <taxon>Euarchontoglires</taxon>
        <taxon>Glires</taxon>
        <taxon>Rodentia</taxon>
        <taxon>Myomorpha</taxon>
        <taxon>Muroidea</taxon>
        <taxon>Cricetidae</taxon>
        <taxon>Arvicolinae</taxon>
        <taxon>Myodes</taxon>
    </lineage>
</organism>